<dbReference type="PANTHER" id="PTHR43790:SF9">
    <property type="entry name" value="GALACTOFURANOSE TRANSPORTER ATP-BINDING PROTEIN YTFR"/>
    <property type="match status" value="1"/>
</dbReference>
<dbReference type="AlphaFoldDB" id="A0A934QS17"/>
<evidence type="ECO:0000259" key="5">
    <source>
        <dbReference type="PROSITE" id="PS50893"/>
    </source>
</evidence>
<evidence type="ECO:0000256" key="4">
    <source>
        <dbReference type="ARBA" id="ARBA00022840"/>
    </source>
</evidence>
<protein>
    <submittedName>
        <fullName evidence="6">Sugar ABC transporter ATP-binding protein</fullName>
    </submittedName>
</protein>
<reference evidence="6" key="1">
    <citation type="submission" date="2020-12" db="EMBL/GenBank/DDBJ databases">
        <title>Prauserella sp. ASG 168, a novel actinomycete isolated from cave rock.</title>
        <authorList>
            <person name="Suriyachadkun C."/>
        </authorList>
    </citation>
    <scope>NUCLEOTIDE SEQUENCE</scope>
    <source>
        <strain evidence="6">ASG 168</strain>
    </source>
</reference>
<comment type="caution">
    <text evidence="6">The sequence shown here is derived from an EMBL/GenBank/DDBJ whole genome shotgun (WGS) entry which is preliminary data.</text>
</comment>
<dbReference type="Gene3D" id="3.40.50.300">
    <property type="entry name" value="P-loop containing nucleotide triphosphate hydrolases"/>
    <property type="match status" value="2"/>
</dbReference>
<organism evidence="6 7">
    <name type="scientific">Prauserella cavernicola</name>
    <dbReference type="NCBI Taxonomy" id="2800127"/>
    <lineage>
        <taxon>Bacteria</taxon>
        <taxon>Bacillati</taxon>
        <taxon>Actinomycetota</taxon>
        <taxon>Actinomycetes</taxon>
        <taxon>Pseudonocardiales</taxon>
        <taxon>Pseudonocardiaceae</taxon>
        <taxon>Prauserella</taxon>
    </lineage>
</organism>
<dbReference type="PROSITE" id="PS50893">
    <property type="entry name" value="ABC_TRANSPORTER_2"/>
    <property type="match status" value="2"/>
</dbReference>
<evidence type="ECO:0000313" key="7">
    <source>
        <dbReference type="Proteomes" id="UP000635245"/>
    </source>
</evidence>
<dbReference type="GO" id="GO:0016887">
    <property type="term" value="F:ATP hydrolysis activity"/>
    <property type="evidence" value="ECO:0007669"/>
    <property type="project" value="InterPro"/>
</dbReference>
<dbReference type="CDD" id="cd03216">
    <property type="entry name" value="ABC_Carb_Monos_I"/>
    <property type="match status" value="1"/>
</dbReference>
<dbReference type="Proteomes" id="UP000635245">
    <property type="component" value="Unassembled WGS sequence"/>
</dbReference>
<evidence type="ECO:0000313" key="6">
    <source>
        <dbReference type="EMBL" id="MBK1787177.1"/>
    </source>
</evidence>
<dbReference type="InterPro" id="IPR027417">
    <property type="entry name" value="P-loop_NTPase"/>
</dbReference>
<dbReference type="CDD" id="cd03215">
    <property type="entry name" value="ABC_Carb_Monos_II"/>
    <property type="match status" value="1"/>
</dbReference>
<dbReference type="EMBL" id="JAENJH010000006">
    <property type="protein sequence ID" value="MBK1787177.1"/>
    <property type="molecule type" value="Genomic_DNA"/>
</dbReference>
<keyword evidence="3" id="KW-0547">Nucleotide-binding</keyword>
<keyword evidence="1" id="KW-0813">Transport</keyword>
<evidence type="ECO:0000256" key="1">
    <source>
        <dbReference type="ARBA" id="ARBA00022448"/>
    </source>
</evidence>
<dbReference type="GO" id="GO:0005524">
    <property type="term" value="F:ATP binding"/>
    <property type="evidence" value="ECO:0007669"/>
    <property type="project" value="UniProtKB-KW"/>
</dbReference>
<dbReference type="InterPro" id="IPR003439">
    <property type="entry name" value="ABC_transporter-like_ATP-bd"/>
</dbReference>
<keyword evidence="7" id="KW-1185">Reference proteome</keyword>
<dbReference type="SMART" id="SM00382">
    <property type="entry name" value="AAA"/>
    <property type="match status" value="2"/>
</dbReference>
<evidence type="ECO:0000256" key="3">
    <source>
        <dbReference type="ARBA" id="ARBA00022741"/>
    </source>
</evidence>
<dbReference type="RefSeq" id="WP_200321526.1">
    <property type="nucleotide sequence ID" value="NZ_JAENJH010000006.1"/>
</dbReference>
<name>A0A934QS17_9PSEU</name>
<dbReference type="InterPro" id="IPR050107">
    <property type="entry name" value="ABC_carbohydrate_import_ATPase"/>
</dbReference>
<evidence type="ECO:0000256" key="2">
    <source>
        <dbReference type="ARBA" id="ARBA00022737"/>
    </source>
</evidence>
<gene>
    <name evidence="6" type="ORF">JHE00_22865</name>
</gene>
<dbReference type="InterPro" id="IPR017871">
    <property type="entry name" value="ABC_transporter-like_CS"/>
</dbReference>
<accession>A0A934QS17</accession>
<dbReference type="PANTHER" id="PTHR43790">
    <property type="entry name" value="CARBOHYDRATE TRANSPORT ATP-BINDING PROTEIN MG119-RELATED"/>
    <property type="match status" value="1"/>
</dbReference>
<sequence length="498" mass="52296">MEETPRTLLAVSGVGKRFGGVQALDDVSIEFRAGEVHALLGENGAGKSTLVKIIAGVLEQDTGSVDSVGGATGDADDIAMVFQECSLIPTLSVRDNLVLALHRGGAILRRSTLEAAMRSALSRAGLDGLDLDVPVEVLPLAQQQLLEIARGLAADSRTLILDEPTATLSDVEIAKVHEVVRSLRDSGHAIVYITHRLAEVFALSDRITVMRSGRVVSSGRTSEFAMDSLVADMLGPEHRIPAPGAAPVGGGPAPDGPRLIVEGASIEHRLHGVSFEAPAGEVTAVFGQIGSGADDLVRALAGLVPLSSGIVRLGERTLTGFDRAGSQRHRVAYVSADRVVEGVFLTGDVVRNISSGALRRVSRGGVIRAAAERVLARDTATRVAFDPDRIHTQIGQLSGGNQQKIAIARALATEPVMLVLSEPTRGVDIGARAEIYAALRDLAATGVVVVVYSSDIVEIRELADRVLTLFRGCQVGDHRVDDTDDARILADILHGAAA</sequence>
<keyword evidence="4 6" id="KW-0067">ATP-binding</keyword>
<dbReference type="PROSITE" id="PS00211">
    <property type="entry name" value="ABC_TRANSPORTER_1"/>
    <property type="match status" value="1"/>
</dbReference>
<dbReference type="Pfam" id="PF00005">
    <property type="entry name" value="ABC_tran"/>
    <property type="match status" value="2"/>
</dbReference>
<dbReference type="InterPro" id="IPR003593">
    <property type="entry name" value="AAA+_ATPase"/>
</dbReference>
<proteinExistence type="predicted"/>
<keyword evidence="2" id="KW-0677">Repeat</keyword>
<dbReference type="SUPFAM" id="SSF52540">
    <property type="entry name" value="P-loop containing nucleoside triphosphate hydrolases"/>
    <property type="match status" value="2"/>
</dbReference>
<feature type="domain" description="ABC transporter" evidence="5">
    <location>
        <begin position="254"/>
        <end position="496"/>
    </location>
</feature>
<feature type="domain" description="ABC transporter" evidence="5">
    <location>
        <begin position="9"/>
        <end position="237"/>
    </location>
</feature>